<dbReference type="GeneID" id="20675927"/>
<feature type="region of interest" description="Disordered" evidence="1">
    <location>
        <begin position="137"/>
        <end position="178"/>
    </location>
</feature>
<name>W4KCF4_HETIT</name>
<proteinExistence type="predicted"/>
<dbReference type="AlphaFoldDB" id="W4KCF4"/>
<dbReference type="InParanoid" id="W4KCF4"/>
<evidence type="ECO:0000313" key="2">
    <source>
        <dbReference type="EMBL" id="ETW83547.1"/>
    </source>
</evidence>
<evidence type="ECO:0000313" key="3">
    <source>
        <dbReference type="Proteomes" id="UP000030671"/>
    </source>
</evidence>
<feature type="compositionally biased region" description="Basic residues" evidence="1">
    <location>
        <begin position="167"/>
        <end position="178"/>
    </location>
</feature>
<dbReference type="Proteomes" id="UP000030671">
    <property type="component" value="Unassembled WGS sequence"/>
</dbReference>
<dbReference type="KEGG" id="hir:HETIRDRAFT_449254"/>
<gene>
    <name evidence="2" type="ORF">HETIRDRAFT_449254</name>
</gene>
<keyword evidence="3" id="KW-1185">Reference proteome</keyword>
<evidence type="ECO:0000256" key="1">
    <source>
        <dbReference type="SAM" id="MobiDB-lite"/>
    </source>
</evidence>
<reference evidence="2 3" key="1">
    <citation type="journal article" date="2012" name="New Phytol.">
        <title>Insight into trade-off between wood decay and parasitism from the genome of a fungal forest pathogen.</title>
        <authorList>
            <person name="Olson A."/>
            <person name="Aerts A."/>
            <person name="Asiegbu F."/>
            <person name="Belbahri L."/>
            <person name="Bouzid O."/>
            <person name="Broberg A."/>
            <person name="Canback B."/>
            <person name="Coutinho P.M."/>
            <person name="Cullen D."/>
            <person name="Dalman K."/>
            <person name="Deflorio G."/>
            <person name="van Diepen L.T."/>
            <person name="Dunand C."/>
            <person name="Duplessis S."/>
            <person name="Durling M."/>
            <person name="Gonthier P."/>
            <person name="Grimwood J."/>
            <person name="Fossdal C.G."/>
            <person name="Hansson D."/>
            <person name="Henrissat B."/>
            <person name="Hietala A."/>
            <person name="Himmelstrand K."/>
            <person name="Hoffmeister D."/>
            <person name="Hogberg N."/>
            <person name="James T.Y."/>
            <person name="Karlsson M."/>
            <person name="Kohler A."/>
            <person name="Kues U."/>
            <person name="Lee Y.H."/>
            <person name="Lin Y.C."/>
            <person name="Lind M."/>
            <person name="Lindquist E."/>
            <person name="Lombard V."/>
            <person name="Lucas S."/>
            <person name="Lunden K."/>
            <person name="Morin E."/>
            <person name="Murat C."/>
            <person name="Park J."/>
            <person name="Raffaello T."/>
            <person name="Rouze P."/>
            <person name="Salamov A."/>
            <person name="Schmutz J."/>
            <person name="Solheim H."/>
            <person name="Stahlberg J."/>
            <person name="Velez H."/>
            <person name="de Vries R.P."/>
            <person name="Wiebenga A."/>
            <person name="Woodward S."/>
            <person name="Yakovlev I."/>
            <person name="Garbelotto M."/>
            <person name="Martin F."/>
            <person name="Grigoriev I.V."/>
            <person name="Stenlid J."/>
        </authorList>
    </citation>
    <scope>NUCLEOTIDE SEQUENCE [LARGE SCALE GENOMIC DNA]</scope>
    <source>
        <strain evidence="2 3">TC 32-1</strain>
    </source>
</reference>
<accession>W4KCF4</accession>
<dbReference type="HOGENOM" id="CLU_1510807_0_0_1"/>
<organism evidence="2 3">
    <name type="scientific">Heterobasidion irregulare (strain TC 32-1)</name>
    <dbReference type="NCBI Taxonomy" id="747525"/>
    <lineage>
        <taxon>Eukaryota</taxon>
        <taxon>Fungi</taxon>
        <taxon>Dikarya</taxon>
        <taxon>Basidiomycota</taxon>
        <taxon>Agaricomycotina</taxon>
        <taxon>Agaricomycetes</taxon>
        <taxon>Russulales</taxon>
        <taxon>Bondarzewiaceae</taxon>
        <taxon>Heterobasidion</taxon>
        <taxon>Heterobasidion annosum species complex</taxon>
    </lineage>
</organism>
<dbReference type="EMBL" id="KI925456">
    <property type="protein sequence ID" value="ETW83547.1"/>
    <property type="molecule type" value="Genomic_DNA"/>
</dbReference>
<protein>
    <submittedName>
        <fullName evidence="2">Uncharacterized protein</fullName>
    </submittedName>
</protein>
<dbReference type="RefSeq" id="XP_009543327.1">
    <property type="nucleotide sequence ID" value="XM_009545032.1"/>
</dbReference>
<feature type="region of interest" description="Disordered" evidence="1">
    <location>
        <begin position="1"/>
        <end position="109"/>
    </location>
</feature>
<sequence length="178" mass="19787">MFILRKADWSQYASEPILSDDSEYDSTGENRSRYDDGPSNSEPLGGGSYREDQIVDDGDDGAESDHAVAEDDQQESNTEAISVLDDRQDVKPVVQKKRRRIQPPTSVKAAKPRTGILRVKGVPPPEDYKHLFEGVAMPDAPRRGQNDVGNRVLKPPVPSPEVAKPSPTKHRTLRNRKT</sequence>